<accession>V5WI99</accession>
<sequence length="37" mass="4075">MVSCGRAHISGNFSHFSLAQFLPEDVIIYSGGYVKNE</sequence>
<dbReference type="HOGENOM" id="CLU_3348463_0_0_12"/>
<dbReference type="EMBL" id="CP006939">
    <property type="protein sequence ID" value="AHC14901.1"/>
    <property type="molecule type" value="Genomic_DNA"/>
</dbReference>
<reference evidence="1 2" key="1">
    <citation type="journal article" date="2015" name="Stand. Genomic Sci.">
        <title>Complete genome sequence and description of Salinispira pacifica gen. nov., sp. nov., a novel spirochaete isolated form a hypersaline microbial mat.</title>
        <authorList>
            <person name="Ben Hania W."/>
            <person name="Joseph M."/>
            <person name="Schumann P."/>
            <person name="Bunk B."/>
            <person name="Fiebig A."/>
            <person name="Sproer C."/>
            <person name="Klenk H.P."/>
            <person name="Fardeau M.L."/>
            <person name="Spring S."/>
        </authorList>
    </citation>
    <scope>NUCLEOTIDE SEQUENCE [LARGE SCALE GENOMIC DNA]</scope>
    <source>
        <strain evidence="1 2">L21-RPul-D2</strain>
    </source>
</reference>
<dbReference type="STRING" id="1307761.L21SP2_1504"/>
<keyword evidence="2" id="KW-1185">Reference proteome</keyword>
<gene>
    <name evidence="1" type="ORF">L21SP2_1504</name>
</gene>
<dbReference type="AlphaFoldDB" id="V5WI99"/>
<dbReference type="Proteomes" id="UP000018680">
    <property type="component" value="Chromosome"/>
</dbReference>
<proteinExistence type="predicted"/>
<evidence type="ECO:0000313" key="2">
    <source>
        <dbReference type="Proteomes" id="UP000018680"/>
    </source>
</evidence>
<evidence type="ECO:0000313" key="1">
    <source>
        <dbReference type="EMBL" id="AHC14901.1"/>
    </source>
</evidence>
<dbReference type="KEGG" id="slr:L21SP2_1504"/>
<name>V5WI99_9SPIO</name>
<organism evidence="1 2">
    <name type="scientific">Salinispira pacifica</name>
    <dbReference type="NCBI Taxonomy" id="1307761"/>
    <lineage>
        <taxon>Bacteria</taxon>
        <taxon>Pseudomonadati</taxon>
        <taxon>Spirochaetota</taxon>
        <taxon>Spirochaetia</taxon>
        <taxon>Spirochaetales</taxon>
        <taxon>Spirochaetaceae</taxon>
        <taxon>Salinispira</taxon>
    </lineage>
</organism>
<protein>
    <submittedName>
        <fullName evidence="1">Uncharacterized protein</fullName>
    </submittedName>
</protein>